<dbReference type="PRINTS" id="PR00469">
    <property type="entry name" value="PNDRDTASEII"/>
</dbReference>
<dbReference type="InterPro" id="IPR036188">
    <property type="entry name" value="FAD/NAD-bd_sf"/>
</dbReference>
<dbReference type="PANTHER" id="PTHR43539:SF78">
    <property type="entry name" value="FLAVIN-CONTAINING MONOOXYGENASE"/>
    <property type="match status" value="1"/>
</dbReference>
<dbReference type="GO" id="GO:0050660">
    <property type="term" value="F:flavin adenine dinucleotide binding"/>
    <property type="evidence" value="ECO:0007669"/>
    <property type="project" value="TreeGrafter"/>
</dbReference>
<comment type="caution">
    <text evidence="2">The sequence shown here is derived from an EMBL/GenBank/DDBJ whole genome shotgun (WGS) entry which is preliminary data.</text>
</comment>
<keyword evidence="1" id="KW-0560">Oxidoreductase</keyword>
<evidence type="ECO:0000313" key="2">
    <source>
        <dbReference type="EMBL" id="KGG82376.1"/>
    </source>
</evidence>
<sequence length="351" mass="39166">MCAQMNRNDFEVIVIGGGQAGLACGWHLQRQGRDFVILDAQDRPGGNWRNYYDSLTLFSPARYSGLPGMAFPGDPGRYPLRDEVVEYLEQYSDHFQLPIKQKAQVVLVEREGTGFRVATADGQIFFSKAVVVGTGAFSQPYIPEITGMQDFEGRVLHSASYARAQEFSGERVIVVGAANSAVQIAHELAQVANVTLATREPVRFFPQRPLGIDFHAWLKWTGLEKTKWLNDQSTPVLDRGTYRRALHSGQIRHKDMFHQVTRDGVVWKDGTHEPVQSIIFATGFRPNLGALGQLPVFDHQNRVAHKNGVSTMVPGLYFIGLPKQRSFASATLRGVGPDAQYIAKRLRAQLR</sequence>
<dbReference type="Pfam" id="PF13738">
    <property type="entry name" value="Pyr_redox_3"/>
    <property type="match status" value="1"/>
</dbReference>
<dbReference type="InterPro" id="IPR050982">
    <property type="entry name" value="Auxin_biosynth/cation_transpt"/>
</dbReference>
<name>A0A0E3B6J9_9BURK</name>
<proteinExistence type="predicted"/>
<dbReference type="PRINTS" id="PR00368">
    <property type="entry name" value="FADPNR"/>
</dbReference>
<dbReference type="EMBL" id="AWTN01000153">
    <property type="protein sequence ID" value="KGG82376.1"/>
    <property type="molecule type" value="Genomic_DNA"/>
</dbReference>
<dbReference type="Proteomes" id="UP000029567">
    <property type="component" value="Unassembled WGS sequence"/>
</dbReference>
<reference evidence="2 3" key="1">
    <citation type="submission" date="2013-09" db="EMBL/GenBank/DDBJ databases">
        <title>High correlation between genotypes and phenotypes of environmental bacteria Comamonas testosteroni strains.</title>
        <authorList>
            <person name="Liu L."/>
            <person name="Zhu W."/>
            <person name="Xia X."/>
            <person name="Xu B."/>
            <person name="Luo M."/>
            <person name="Wang G."/>
        </authorList>
    </citation>
    <scope>NUCLEOTIDE SEQUENCE [LARGE SCALE GENOMIC DNA]</scope>
    <source>
        <strain evidence="2 3">JL14</strain>
    </source>
</reference>
<accession>A0A0E3B6J9</accession>
<evidence type="ECO:0000313" key="3">
    <source>
        <dbReference type="Proteomes" id="UP000029567"/>
    </source>
</evidence>
<dbReference type="Gene3D" id="3.50.50.60">
    <property type="entry name" value="FAD/NAD(P)-binding domain"/>
    <property type="match status" value="1"/>
</dbReference>
<dbReference type="PANTHER" id="PTHR43539">
    <property type="entry name" value="FLAVIN-BINDING MONOOXYGENASE-LIKE PROTEIN (AFU_ORTHOLOGUE AFUA_4G09220)"/>
    <property type="match status" value="1"/>
</dbReference>
<gene>
    <name evidence="2" type="ORF">P245_26740</name>
</gene>
<keyword evidence="2" id="KW-0503">Monooxygenase</keyword>
<evidence type="ECO:0000256" key="1">
    <source>
        <dbReference type="ARBA" id="ARBA00023002"/>
    </source>
</evidence>
<organism evidence="2 3">
    <name type="scientific">Comamonas thiooxydans</name>
    <dbReference type="NCBI Taxonomy" id="363952"/>
    <lineage>
        <taxon>Bacteria</taxon>
        <taxon>Pseudomonadati</taxon>
        <taxon>Pseudomonadota</taxon>
        <taxon>Betaproteobacteria</taxon>
        <taxon>Burkholderiales</taxon>
        <taxon>Comamonadaceae</taxon>
        <taxon>Comamonas</taxon>
    </lineage>
</organism>
<protein>
    <submittedName>
        <fullName evidence="2">Monooxygenase</fullName>
    </submittedName>
</protein>
<dbReference type="AlphaFoldDB" id="A0A0E3B6J9"/>
<dbReference type="SUPFAM" id="SSF51905">
    <property type="entry name" value="FAD/NAD(P)-binding domain"/>
    <property type="match status" value="2"/>
</dbReference>
<dbReference type="GO" id="GO:0004497">
    <property type="term" value="F:monooxygenase activity"/>
    <property type="evidence" value="ECO:0007669"/>
    <property type="project" value="UniProtKB-KW"/>
</dbReference>
<dbReference type="PROSITE" id="PS51257">
    <property type="entry name" value="PROKAR_LIPOPROTEIN"/>
    <property type="match status" value="1"/>
</dbReference>